<keyword evidence="2" id="KW-1185">Reference proteome</keyword>
<organism evidence="1">
    <name type="scientific">Vecturithrix granuli</name>
    <dbReference type="NCBI Taxonomy" id="1499967"/>
    <lineage>
        <taxon>Bacteria</taxon>
        <taxon>Candidatus Moduliflexota</taxon>
        <taxon>Candidatus Vecturitrichia</taxon>
        <taxon>Candidatus Vecturitrichales</taxon>
        <taxon>Candidatus Vecturitrichaceae</taxon>
        <taxon>Candidatus Vecturithrix</taxon>
    </lineage>
</organism>
<protein>
    <submittedName>
        <fullName evidence="1">Putative type I restriction-modification system, S subunit</fullName>
    </submittedName>
</protein>
<sequence>MTTKTPLLIEHFDIWAAAVTTKSSSGRDSNGKPELYGLKKLRELILELAVRGLLVPQDPNDEQASVLLEKIAAEKATLIKEGKIKPQKKLPPITEDEKPFELPKGWEWAFLGNLSSDIHSHYALI</sequence>
<reference evidence="1" key="1">
    <citation type="journal article" date="2015" name="PeerJ">
        <title>First genomic representation of candidate bacterial phylum KSB3 points to enhanced environmental sensing as a trigger of wastewater bulking.</title>
        <authorList>
            <person name="Sekiguchi Y."/>
            <person name="Ohashi A."/>
            <person name="Parks D.H."/>
            <person name="Yamauchi T."/>
            <person name="Tyson G.W."/>
            <person name="Hugenholtz P."/>
        </authorList>
    </citation>
    <scope>NUCLEOTIDE SEQUENCE [LARGE SCALE GENOMIC DNA]</scope>
</reference>
<name>A0A081BVF8_VECG1</name>
<gene>
    <name evidence="1" type="ORF">U27_03275</name>
</gene>
<dbReference type="Proteomes" id="UP000030661">
    <property type="component" value="Unassembled WGS sequence"/>
</dbReference>
<accession>A0A081BVF8</accession>
<dbReference type="AlphaFoldDB" id="A0A081BVF8"/>
<dbReference type="eggNOG" id="COG0732">
    <property type="taxonomic scope" value="Bacteria"/>
</dbReference>
<dbReference type="STRING" id="1499967.U27_03275"/>
<evidence type="ECO:0000313" key="1">
    <source>
        <dbReference type="EMBL" id="GAK56313.1"/>
    </source>
</evidence>
<evidence type="ECO:0000313" key="2">
    <source>
        <dbReference type="Proteomes" id="UP000030661"/>
    </source>
</evidence>
<dbReference type="HOGENOM" id="CLU_1988243_0_0_0"/>
<dbReference type="EMBL" id="DF820464">
    <property type="protein sequence ID" value="GAK56313.1"/>
    <property type="molecule type" value="Genomic_DNA"/>
</dbReference>
<proteinExistence type="predicted"/>